<keyword evidence="11" id="KW-1185">Reference proteome</keyword>
<evidence type="ECO:0000259" key="9">
    <source>
        <dbReference type="SMART" id="SM00563"/>
    </source>
</evidence>
<dbReference type="InterPro" id="IPR039507">
    <property type="entry name" value="PIG-A/GPI3"/>
</dbReference>
<dbReference type="CDD" id="cd03796">
    <property type="entry name" value="GT4_PIG-A-like"/>
    <property type="match status" value="1"/>
</dbReference>
<dbReference type="EC" id="2.3.1.51" evidence="6"/>
<dbReference type="InterPro" id="IPR004552">
    <property type="entry name" value="AGP_acyltrans"/>
</dbReference>
<dbReference type="InterPro" id="IPR002123">
    <property type="entry name" value="Plipid/glycerol_acylTrfase"/>
</dbReference>
<evidence type="ECO:0000313" key="11">
    <source>
        <dbReference type="Proteomes" id="UP001355207"/>
    </source>
</evidence>
<feature type="compositionally biased region" description="Polar residues" evidence="7">
    <location>
        <begin position="333"/>
        <end position="344"/>
    </location>
</feature>
<accession>A0AAX4JWD0</accession>
<keyword evidence="4" id="KW-0328">Glycosyltransferase</keyword>
<dbReference type="AlphaFoldDB" id="A0AAX4JWD0"/>
<keyword evidence="3" id="KW-0337">GPI-anchor biosynthesis</keyword>
<feature type="transmembrane region" description="Helical" evidence="8">
    <location>
        <begin position="12"/>
        <end position="35"/>
    </location>
</feature>
<dbReference type="NCBIfam" id="TIGR00530">
    <property type="entry name" value="AGP_acyltrn"/>
    <property type="match status" value="1"/>
</dbReference>
<dbReference type="PANTHER" id="PTHR45871:SF1">
    <property type="entry name" value="PHOSPHATIDYLINOSITOL N-ACETYLGLUCOSAMINYLTRANSFERASE SUBUNIT A"/>
    <property type="match status" value="1"/>
</dbReference>
<dbReference type="Pfam" id="PF08288">
    <property type="entry name" value="PIGA"/>
    <property type="match status" value="1"/>
</dbReference>
<dbReference type="RefSeq" id="XP_066075606.1">
    <property type="nucleotide sequence ID" value="XM_066219509.1"/>
</dbReference>
<comment type="similarity">
    <text evidence="6">Belongs to the 1-acyl-sn-glycerol-3-phosphate acyltransferase family.</text>
</comment>
<keyword evidence="6" id="KW-0594">Phospholipid biosynthesis</keyword>
<dbReference type="GO" id="GO:0000506">
    <property type="term" value="C:glycosylphosphatidylinositol-N-acetylglucosaminyltransferase (GPI-GnT) complex"/>
    <property type="evidence" value="ECO:0007669"/>
    <property type="project" value="InterPro"/>
</dbReference>
<comment type="pathway">
    <text evidence="2">Glycolipid biosynthesis; glycosylphosphatidylinositol-anchor biosynthesis.</text>
</comment>
<dbReference type="GeneID" id="91094428"/>
<feature type="region of interest" description="Disordered" evidence="7">
    <location>
        <begin position="288"/>
        <end position="362"/>
    </location>
</feature>
<keyword evidence="8" id="KW-1133">Transmembrane helix</keyword>
<evidence type="ECO:0000256" key="1">
    <source>
        <dbReference type="ARBA" id="ARBA00003265"/>
    </source>
</evidence>
<dbReference type="CDD" id="cd07989">
    <property type="entry name" value="LPLAT_AGPAT-like"/>
    <property type="match status" value="1"/>
</dbReference>
<protein>
    <recommendedName>
        <fullName evidence="6">1-acyl-sn-glycerol-3-phosphate acyltransferase</fullName>
        <ecNumber evidence="6">2.3.1.51</ecNumber>
    </recommendedName>
</protein>
<dbReference type="SMART" id="SM00563">
    <property type="entry name" value="PlsC"/>
    <property type="match status" value="1"/>
</dbReference>
<evidence type="ECO:0000256" key="7">
    <source>
        <dbReference type="SAM" id="MobiDB-lite"/>
    </source>
</evidence>
<dbReference type="Proteomes" id="UP001355207">
    <property type="component" value="Chromosome 4"/>
</dbReference>
<evidence type="ECO:0000313" key="10">
    <source>
        <dbReference type="EMBL" id="WWC88843.1"/>
    </source>
</evidence>
<reference evidence="10 11" key="1">
    <citation type="submission" date="2024-01" db="EMBL/GenBank/DDBJ databases">
        <title>Comparative genomics of Cryptococcus and Kwoniella reveals pathogenesis evolution and contrasting modes of karyotype evolution via chromosome fusion or intercentromeric recombination.</title>
        <authorList>
            <person name="Coelho M.A."/>
            <person name="David-Palma M."/>
            <person name="Shea T."/>
            <person name="Bowers K."/>
            <person name="McGinley-Smith S."/>
            <person name="Mohammad A.W."/>
            <person name="Gnirke A."/>
            <person name="Yurkov A.M."/>
            <person name="Nowrousian M."/>
            <person name="Sun S."/>
            <person name="Cuomo C.A."/>
            <person name="Heitman J."/>
        </authorList>
    </citation>
    <scope>NUCLEOTIDE SEQUENCE [LARGE SCALE GENOMIC DNA]</scope>
    <source>
        <strain evidence="10 11">CBS 6074</strain>
    </source>
</reference>
<evidence type="ECO:0000256" key="2">
    <source>
        <dbReference type="ARBA" id="ARBA00004687"/>
    </source>
</evidence>
<keyword evidence="6" id="KW-0012">Acyltransferase</keyword>
<dbReference type="GO" id="GO:0003841">
    <property type="term" value="F:1-acylglycerol-3-phosphate O-acyltransferase activity"/>
    <property type="evidence" value="ECO:0007669"/>
    <property type="project" value="UniProtKB-UniRule"/>
</dbReference>
<dbReference type="Pfam" id="PF00534">
    <property type="entry name" value="Glycos_transf_1"/>
    <property type="match status" value="1"/>
</dbReference>
<dbReference type="SUPFAM" id="SSF53756">
    <property type="entry name" value="UDP-Glycosyltransferase/glycogen phosphorylase"/>
    <property type="match status" value="1"/>
</dbReference>
<feature type="compositionally biased region" description="Basic and acidic residues" evidence="7">
    <location>
        <begin position="314"/>
        <end position="330"/>
    </location>
</feature>
<keyword evidence="8" id="KW-0472">Membrane</keyword>
<keyword evidence="6" id="KW-1208">Phospholipid metabolism</keyword>
<proteinExistence type="inferred from homology"/>
<keyword evidence="6" id="KW-0443">Lipid metabolism</keyword>
<dbReference type="SUPFAM" id="SSF69593">
    <property type="entry name" value="Glycerol-3-phosphate (1)-acyltransferase"/>
    <property type="match status" value="1"/>
</dbReference>
<dbReference type="Gene3D" id="3.40.50.2000">
    <property type="entry name" value="Glycogen Phosphorylase B"/>
    <property type="match status" value="2"/>
</dbReference>
<keyword evidence="5 6" id="KW-0808">Transferase</keyword>
<dbReference type="PANTHER" id="PTHR45871">
    <property type="entry name" value="N-ACETYLGLUCOSAMINYL-PHOSPHATIDYLINOSITOL BIOSYNTHETIC PROTEIN"/>
    <property type="match status" value="1"/>
</dbReference>
<evidence type="ECO:0000256" key="3">
    <source>
        <dbReference type="ARBA" id="ARBA00022502"/>
    </source>
</evidence>
<gene>
    <name evidence="10" type="ORF">L201_003758</name>
</gene>
<evidence type="ECO:0000256" key="4">
    <source>
        <dbReference type="ARBA" id="ARBA00022676"/>
    </source>
</evidence>
<dbReference type="GO" id="GO:0006506">
    <property type="term" value="P:GPI anchor biosynthetic process"/>
    <property type="evidence" value="ECO:0007669"/>
    <property type="project" value="UniProtKB-KW"/>
</dbReference>
<evidence type="ECO:0000256" key="5">
    <source>
        <dbReference type="ARBA" id="ARBA00022679"/>
    </source>
</evidence>
<dbReference type="InterPro" id="IPR001296">
    <property type="entry name" value="Glyco_trans_1"/>
</dbReference>
<comment type="catalytic activity">
    <reaction evidence="6">
        <text>a 1-acyl-sn-glycero-3-phosphate + an acyl-CoA = a 1,2-diacyl-sn-glycero-3-phosphate + CoA</text>
        <dbReference type="Rhea" id="RHEA:19709"/>
        <dbReference type="ChEBI" id="CHEBI:57287"/>
        <dbReference type="ChEBI" id="CHEBI:57970"/>
        <dbReference type="ChEBI" id="CHEBI:58342"/>
        <dbReference type="ChEBI" id="CHEBI:58608"/>
        <dbReference type="EC" id="2.3.1.51"/>
    </reaction>
</comment>
<name>A0AAX4JWD0_9TREE</name>
<feature type="domain" description="Phospholipid/glycerol acyltransferase" evidence="9">
    <location>
        <begin position="86"/>
        <end position="203"/>
    </location>
</feature>
<evidence type="ECO:0000256" key="6">
    <source>
        <dbReference type="RuleBase" id="RU361267"/>
    </source>
</evidence>
<comment type="function">
    <text evidence="1">Catalytic subunit in the complex catalyzing the transfer of N-acetylglucosamine from UDP-N-acetylglucosamine to phosphatidylinositol, the first step of GPI biosynthesis.</text>
</comment>
<dbReference type="GO" id="GO:0017176">
    <property type="term" value="F:phosphatidylinositol N-acetylglucosaminyltransferase activity"/>
    <property type="evidence" value="ECO:0007669"/>
    <property type="project" value="InterPro"/>
</dbReference>
<keyword evidence="6" id="KW-0444">Lipid biosynthesis</keyword>
<dbReference type="Pfam" id="PF01553">
    <property type="entry name" value="Acyltransferase"/>
    <property type="match status" value="1"/>
</dbReference>
<evidence type="ECO:0000256" key="8">
    <source>
        <dbReference type="SAM" id="Phobius"/>
    </source>
</evidence>
<sequence length="820" mass="91616">MGKIIYNLRLTLYTILLLLVSFFALLIGLVCTLIGKRLNTNYYVARTFYNVAGPLIGWKFEVEGEDYLWTLEGEGGGQAGKKGRSAVMVGNHQSMVDILYLGRIFPKHAAIMAKKSIKWIPGLGWWMMMSGTVFINRGNNKSAVASMTQAGDDMKRKRISLWIFPEGTRHMSAESDLLSFKKGAFYLAVQSGVPVVPVVCENYHRLFDGKTRFKRGTLKIKVLPPIPTTGLTAADVPALMEKTRDLMIQTLKEISQSSSNTSTPISGLASPAPLLAHQENRTSYFATSNSDEQAVENAVGEEEADQSGKTRKSVKGETQKTKDKSADKVDANIQHNEASDNSSTNSKDSGKTGNGKKDGNKKDNKKLSIAMISDFFLPVVGGVEGHIYSLSVEMMKRGHKVIVITHSHSNPNRAGMRYISPGLKVYYLPYLPISSNATLPNYLLFLPYFRHIMISEKINLIHGHGSLSSLAHESLFHKDLFNNENENQTIKGIFTDHSLFGFGDAVGVLTNKLLVGALRNADGIICVSNTGRENTVLRAQLDPSIVSVIPNALVAEDFTPDPSKADPNYITIVVISRLYYRKGIDLLIASCPHICKLFPKVKFIIGGDGPKMVELEQMREKFQLQDKVELLGKVNPGDVKSVLNRGQIYLNNSLTEAFGISIIEAASSGLFVVATKVGGVPEILPKDMIEFARADEEDVIRALTHAIHTIKSGKHDPWKSHERVKTMYSWEQVAERTELVYERAMQTPSKDTAERLSRYLALGPIYGPILCCIIAIEHYFYWFLEFWYPKDQIELVEDHWELNKFENVSWHRKFQIERRA</sequence>
<keyword evidence="8" id="KW-0812">Transmembrane</keyword>
<dbReference type="EMBL" id="CP144101">
    <property type="protein sequence ID" value="WWC88843.1"/>
    <property type="molecule type" value="Genomic_DNA"/>
</dbReference>
<dbReference type="InterPro" id="IPR013234">
    <property type="entry name" value="PIGA_GPI_anchor_biosynthesis"/>
</dbReference>
<comment type="domain">
    <text evidence="6">The HXXXXD motif is essential for acyltransferase activity and may constitute the binding site for the phosphate moiety of the glycerol-3-phosphate.</text>
</comment>
<organism evidence="10 11">
    <name type="scientific">Kwoniella dendrophila CBS 6074</name>
    <dbReference type="NCBI Taxonomy" id="1295534"/>
    <lineage>
        <taxon>Eukaryota</taxon>
        <taxon>Fungi</taxon>
        <taxon>Dikarya</taxon>
        <taxon>Basidiomycota</taxon>
        <taxon>Agaricomycotina</taxon>
        <taxon>Tremellomycetes</taxon>
        <taxon>Tremellales</taxon>
        <taxon>Cryptococcaceae</taxon>
        <taxon>Kwoniella</taxon>
    </lineage>
</organism>